<proteinExistence type="predicted"/>
<feature type="region of interest" description="Disordered" evidence="2">
    <location>
        <begin position="1"/>
        <end position="240"/>
    </location>
</feature>
<dbReference type="InterPro" id="IPR045341">
    <property type="entry name" value="DUF6532"/>
</dbReference>
<protein>
    <recommendedName>
        <fullName evidence="3">DUF6532 domain-containing protein</fullName>
    </recommendedName>
</protein>
<feature type="domain" description="DUF6532" evidence="3">
    <location>
        <begin position="304"/>
        <end position="470"/>
    </location>
</feature>
<feature type="compositionally biased region" description="Polar residues" evidence="2">
    <location>
        <begin position="137"/>
        <end position="146"/>
    </location>
</feature>
<evidence type="ECO:0000256" key="1">
    <source>
        <dbReference type="SAM" id="Coils"/>
    </source>
</evidence>
<keyword evidence="1" id="KW-0175">Coiled coil</keyword>
<dbReference type="EMBL" id="KN880468">
    <property type="protein sequence ID" value="KIY70445.1"/>
    <property type="molecule type" value="Genomic_DNA"/>
</dbReference>
<feature type="compositionally biased region" description="Basic residues" evidence="2">
    <location>
        <begin position="1"/>
        <end position="11"/>
    </location>
</feature>
<dbReference type="Pfam" id="PF20149">
    <property type="entry name" value="DUF6532"/>
    <property type="match status" value="1"/>
</dbReference>
<organism evidence="4 5">
    <name type="scientific">Cylindrobasidium torrendii FP15055 ss-10</name>
    <dbReference type="NCBI Taxonomy" id="1314674"/>
    <lineage>
        <taxon>Eukaryota</taxon>
        <taxon>Fungi</taxon>
        <taxon>Dikarya</taxon>
        <taxon>Basidiomycota</taxon>
        <taxon>Agaricomycotina</taxon>
        <taxon>Agaricomycetes</taxon>
        <taxon>Agaricomycetidae</taxon>
        <taxon>Agaricales</taxon>
        <taxon>Marasmiineae</taxon>
        <taxon>Physalacriaceae</taxon>
        <taxon>Cylindrobasidium</taxon>
    </lineage>
</organism>
<keyword evidence="5" id="KW-1185">Reference proteome</keyword>
<feature type="compositionally biased region" description="Basic and acidic residues" evidence="2">
    <location>
        <begin position="39"/>
        <end position="54"/>
    </location>
</feature>
<feature type="compositionally biased region" description="Acidic residues" evidence="2">
    <location>
        <begin position="55"/>
        <end position="70"/>
    </location>
</feature>
<feature type="compositionally biased region" description="Polar residues" evidence="2">
    <location>
        <begin position="154"/>
        <end position="165"/>
    </location>
</feature>
<accession>A0A0D7BJM4</accession>
<sequence length="575" mass="64020">MAGSKKARSKKATAPPQDNPPPAKGKGKGKAAQKPLTAAERREARKIEICRRAEEDLEAEEDEEDAPEDEERNKSGEEDEPPSDGEWTKDNDFPFPPGHEAHKDSGPEDDDGPEIGAADVIDISATPPRPRKKRTNVELSPTVRANSKTRKTVGRSTPSGASSDAETPRPSIRADANIRKTGVGRTRSGASSEAEMPLSDGPDVYVRSGRSSPVTASSDREQASSDGGGRSTRRPRPMHGLNGKVTLAFFSKPHESDVLHALKEFARFHYLMIAAFPRNPINKKAPYWAPIFQEYFDKEETPPHYKKIWADWLQKPVVLEAACEHVVYTRADLFRIIMKAVKNHLGLTGVPGAQGQYTSEEIAELVAWHNKHKIWHHGVFDVLDRSFDSDTAYEVLWVIDVLREFMYDNRGGLDGLCFLHLKMHQKMPMPMLALLLTVMWHFISQWETGSHNPNKPFGDSYQTLYWFLLDGIVDMGGVEGWWDQHSHDIYSNKPYMLDDTPTTNVNAGVNKDAVRARVLAKAREKEEAAKKLAEKAKKEAEKAKERARKAAVSLAVNQAAAGPSSVSIRFPPPVE</sequence>
<feature type="coiled-coil region" evidence="1">
    <location>
        <begin position="515"/>
        <end position="557"/>
    </location>
</feature>
<dbReference type="Proteomes" id="UP000054007">
    <property type="component" value="Unassembled WGS sequence"/>
</dbReference>
<dbReference type="OrthoDB" id="3131934at2759"/>
<evidence type="ECO:0000313" key="4">
    <source>
        <dbReference type="EMBL" id="KIY70445.1"/>
    </source>
</evidence>
<evidence type="ECO:0000256" key="2">
    <source>
        <dbReference type="SAM" id="MobiDB-lite"/>
    </source>
</evidence>
<evidence type="ECO:0000313" key="5">
    <source>
        <dbReference type="Proteomes" id="UP000054007"/>
    </source>
</evidence>
<evidence type="ECO:0000259" key="3">
    <source>
        <dbReference type="Pfam" id="PF20149"/>
    </source>
</evidence>
<gene>
    <name evidence="4" type="ORF">CYLTODRAFT_451749</name>
</gene>
<reference evidence="4 5" key="1">
    <citation type="journal article" date="2015" name="Fungal Genet. Biol.">
        <title>Evolution of novel wood decay mechanisms in Agaricales revealed by the genome sequences of Fistulina hepatica and Cylindrobasidium torrendii.</title>
        <authorList>
            <person name="Floudas D."/>
            <person name="Held B.W."/>
            <person name="Riley R."/>
            <person name="Nagy L.G."/>
            <person name="Koehler G."/>
            <person name="Ransdell A.S."/>
            <person name="Younus H."/>
            <person name="Chow J."/>
            <person name="Chiniquy J."/>
            <person name="Lipzen A."/>
            <person name="Tritt A."/>
            <person name="Sun H."/>
            <person name="Haridas S."/>
            <person name="LaButti K."/>
            <person name="Ohm R.A."/>
            <person name="Kues U."/>
            <person name="Blanchette R.A."/>
            <person name="Grigoriev I.V."/>
            <person name="Minto R.E."/>
            <person name="Hibbett D.S."/>
        </authorList>
    </citation>
    <scope>NUCLEOTIDE SEQUENCE [LARGE SCALE GENOMIC DNA]</scope>
    <source>
        <strain evidence="4 5">FP15055 ss-10</strain>
    </source>
</reference>
<dbReference type="AlphaFoldDB" id="A0A0D7BJM4"/>
<name>A0A0D7BJM4_9AGAR</name>